<sequence length="354" mass="39118">MTIQAAFYLQRRNFVLDVDMELPLEGVTALFGPSGCGKTSLLRAMAGLERCRGRLRLGEQCWQDDGYFMPTYKRELGYVFQEASLFAHLSVQGNLEYGWKRLPPAARTVAQADVIDWLGLAPLLKHRASELSGGQRQRVAIGRALLTSPRLLLLDEPLSALDRQAKREILPLLEGLAARTRVPIFYVTHAPEEVERLADRVVFMRDGQIRHIDSLRQALSRPDSPLFVDEGAVSIIEGTVGESLPDGRTPFTFNGLCLWLVKPLRQPVTRARLRILASDVSLSLHPLPDVSILNQLALTIIRVYPAREGRVLVAGKLADGQPLLAEISAYSAVLLGLAEGQQVYALIKAVALLT</sequence>
<dbReference type="InterPro" id="IPR050334">
    <property type="entry name" value="Molybdenum_import_ModC"/>
</dbReference>
<evidence type="ECO:0000256" key="9">
    <source>
        <dbReference type="PROSITE-ProRule" id="PRU01213"/>
    </source>
</evidence>
<dbReference type="PANTHER" id="PTHR43514:SF10">
    <property type="entry name" value="MOLYBDENUM IMPORT ATP-BINDING PROTEIN MODC 2"/>
    <property type="match status" value="1"/>
</dbReference>
<evidence type="ECO:0000259" key="11">
    <source>
        <dbReference type="PROSITE" id="PS51866"/>
    </source>
</evidence>
<evidence type="ECO:0000313" key="12">
    <source>
        <dbReference type="EMBL" id="GAA3526369.1"/>
    </source>
</evidence>
<dbReference type="PANTHER" id="PTHR43514">
    <property type="entry name" value="ABC TRANSPORTER I FAMILY MEMBER 10"/>
    <property type="match status" value="1"/>
</dbReference>
<evidence type="ECO:0000256" key="6">
    <source>
        <dbReference type="ARBA" id="ARBA00022840"/>
    </source>
</evidence>
<feature type="domain" description="ABC transporter" evidence="10">
    <location>
        <begin position="1"/>
        <end position="231"/>
    </location>
</feature>
<dbReference type="GO" id="GO:0005524">
    <property type="term" value="F:ATP binding"/>
    <property type="evidence" value="ECO:0007669"/>
    <property type="project" value="UniProtKB-KW"/>
</dbReference>
<dbReference type="Pfam" id="PF00005">
    <property type="entry name" value="ABC_tran"/>
    <property type="match status" value="1"/>
</dbReference>
<proteinExistence type="predicted"/>
<keyword evidence="4" id="KW-0997">Cell inner membrane</keyword>
<dbReference type="InterPro" id="IPR005116">
    <property type="entry name" value="Transp-assoc_OB_typ1"/>
</dbReference>
<dbReference type="PROSITE" id="PS00211">
    <property type="entry name" value="ABC_TRANSPORTER_1"/>
    <property type="match status" value="1"/>
</dbReference>
<dbReference type="Pfam" id="PF03459">
    <property type="entry name" value="TOBE"/>
    <property type="match status" value="1"/>
</dbReference>
<dbReference type="PROSITE" id="PS51866">
    <property type="entry name" value="MOP"/>
    <property type="match status" value="1"/>
</dbReference>
<dbReference type="InterPro" id="IPR027417">
    <property type="entry name" value="P-loop_NTPase"/>
</dbReference>
<keyword evidence="2" id="KW-1003">Cell membrane</keyword>
<dbReference type="InterPro" id="IPR011868">
    <property type="entry name" value="ModC_ABC_ATP-bd"/>
</dbReference>
<dbReference type="InterPro" id="IPR004606">
    <property type="entry name" value="Mop_domain"/>
</dbReference>
<dbReference type="SMART" id="SM00382">
    <property type="entry name" value="AAA"/>
    <property type="match status" value="1"/>
</dbReference>
<evidence type="ECO:0000256" key="4">
    <source>
        <dbReference type="ARBA" id="ARBA00022519"/>
    </source>
</evidence>
<dbReference type="EMBL" id="BAABCX010000001">
    <property type="protein sequence ID" value="GAA3526369.1"/>
    <property type="molecule type" value="Genomic_DNA"/>
</dbReference>
<evidence type="ECO:0000256" key="2">
    <source>
        <dbReference type="ARBA" id="ARBA00022475"/>
    </source>
</evidence>
<dbReference type="Gene3D" id="2.40.50.100">
    <property type="match status" value="1"/>
</dbReference>
<dbReference type="InterPro" id="IPR008995">
    <property type="entry name" value="Mo/tungstate-bd_C_term_dom"/>
</dbReference>
<gene>
    <name evidence="12" type="primary">modC</name>
    <name evidence="12" type="ORF">GCM10022394_01850</name>
</gene>
<keyword evidence="8" id="KW-0472">Membrane</keyword>
<evidence type="ECO:0000256" key="1">
    <source>
        <dbReference type="ARBA" id="ARBA00022448"/>
    </source>
</evidence>
<dbReference type="SUPFAM" id="SSF50331">
    <property type="entry name" value="MOP-like"/>
    <property type="match status" value="1"/>
</dbReference>
<feature type="domain" description="Mop" evidence="11">
    <location>
        <begin position="289"/>
        <end position="354"/>
    </location>
</feature>
<dbReference type="InterPro" id="IPR003439">
    <property type="entry name" value="ABC_transporter-like_ATP-bd"/>
</dbReference>
<evidence type="ECO:0000256" key="7">
    <source>
        <dbReference type="ARBA" id="ARBA00022967"/>
    </source>
</evidence>
<dbReference type="Proteomes" id="UP001500795">
    <property type="component" value="Unassembled WGS sequence"/>
</dbReference>
<evidence type="ECO:0000256" key="5">
    <source>
        <dbReference type="ARBA" id="ARBA00022741"/>
    </source>
</evidence>
<keyword evidence="7" id="KW-1278">Translocase</keyword>
<accession>A0ABP6V3Z6</accession>
<evidence type="ECO:0000256" key="8">
    <source>
        <dbReference type="ARBA" id="ARBA00023136"/>
    </source>
</evidence>
<dbReference type="RefSeq" id="WP_344953734.1">
    <property type="nucleotide sequence ID" value="NZ_BAABCX010000001.1"/>
</dbReference>
<keyword evidence="13" id="KW-1185">Reference proteome</keyword>
<dbReference type="Gene3D" id="3.40.50.300">
    <property type="entry name" value="P-loop containing nucleotide triphosphate hydrolases"/>
    <property type="match status" value="1"/>
</dbReference>
<keyword evidence="5" id="KW-0547">Nucleotide-binding</keyword>
<organism evidence="12 13">
    <name type="scientific">Zobellella aerophila</name>
    <dbReference type="NCBI Taxonomy" id="870480"/>
    <lineage>
        <taxon>Bacteria</taxon>
        <taxon>Pseudomonadati</taxon>
        <taxon>Pseudomonadota</taxon>
        <taxon>Gammaproteobacteria</taxon>
        <taxon>Aeromonadales</taxon>
        <taxon>Aeromonadaceae</taxon>
        <taxon>Zobellella</taxon>
    </lineage>
</organism>
<comment type="caution">
    <text evidence="12">The sequence shown here is derived from an EMBL/GenBank/DDBJ whole genome shotgun (WGS) entry which is preliminary data.</text>
</comment>
<keyword evidence="3 9" id="KW-0500">Molybdenum</keyword>
<name>A0ABP6V3Z6_9GAMM</name>
<reference evidence="13" key="1">
    <citation type="journal article" date="2019" name="Int. J. Syst. Evol. Microbiol.">
        <title>The Global Catalogue of Microorganisms (GCM) 10K type strain sequencing project: providing services to taxonomists for standard genome sequencing and annotation.</title>
        <authorList>
            <consortium name="The Broad Institute Genomics Platform"/>
            <consortium name="The Broad Institute Genome Sequencing Center for Infectious Disease"/>
            <person name="Wu L."/>
            <person name="Ma J."/>
        </authorList>
    </citation>
    <scope>NUCLEOTIDE SEQUENCE [LARGE SCALE GENOMIC DNA]</scope>
    <source>
        <strain evidence="13">JCM 17110</strain>
    </source>
</reference>
<evidence type="ECO:0000259" key="10">
    <source>
        <dbReference type="PROSITE" id="PS50893"/>
    </source>
</evidence>
<dbReference type="NCBIfam" id="TIGR02142">
    <property type="entry name" value="modC_ABC"/>
    <property type="match status" value="1"/>
</dbReference>
<evidence type="ECO:0000313" key="13">
    <source>
        <dbReference type="Proteomes" id="UP001500795"/>
    </source>
</evidence>
<dbReference type="InterPro" id="IPR003593">
    <property type="entry name" value="AAA+_ATPase"/>
</dbReference>
<protein>
    <submittedName>
        <fullName evidence="12">Molybdenum ABC transporter ATP-binding protein</fullName>
    </submittedName>
</protein>
<keyword evidence="6 12" id="KW-0067">ATP-binding</keyword>
<dbReference type="InterPro" id="IPR017871">
    <property type="entry name" value="ABC_transporter-like_CS"/>
</dbReference>
<evidence type="ECO:0000256" key="3">
    <source>
        <dbReference type="ARBA" id="ARBA00022505"/>
    </source>
</evidence>
<keyword evidence="1" id="KW-0813">Transport</keyword>
<dbReference type="PROSITE" id="PS50893">
    <property type="entry name" value="ABC_TRANSPORTER_2"/>
    <property type="match status" value="1"/>
</dbReference>
<dbReference type="SUPFAM" id="SSF52540">
    <property type="entry name" value="P-loop containing nucleoside triphosphate hydrolases"/>
    <property type="match status" value="1"/>
</dbReference>